<protein>
    <submittedName>
        <fullName evidence="1">4260_t:CDS:1</fullName>
    </submittedName>
</protein>
<dbReference type="EMBL" id="CAJVQB010003875">
    <property type="protein sequence ID" value="CAG8620413.1"/>
    <property type="molecule type" value="Genomic_DNA"/>
</dbReference>
<gene>
    <name evidence="1" type="ORF">GMARGA_LOCUS7811</name>
</gene>
<reference evidence="1 2" key="1">
    <citation type="submission" date="2021-06" db="EMBL/GenBank/DDBJ databases">
        <authorList>
            <person name="Kallberg Y."/>
            <person name="Tangrot J."/>
            <person name="Rosling A."/>
        </authorList>
    </citation>
    <scope>NUCLEOTIDE SEQUENCE [LARGE SCALE GENOMIC DNA]</scope>
    <source>
        <strain evidence="1 2">120-4 pot B 10/14</strain>
    </source>
</reference>
<evidence type="ECO:0000313" key="2">
    <source>
        <dbReference type="Proteomes" id="UP000789901"/>
    </source>
</evidence>
<accession>A0ABN7UKN1</accession>
<feature type="non-terminal residue" evidence="1">
    <location>
        <position position="73"/>
    </location>
</feature>
<dbReference type="Proteomes" id="UP000789901">
    <property type="component" value="Unassembled WGS sequence"/>
</dbReference>
<proteinExistence type="predicted"/>
<sequence>MDPTIQSIKQSHQKTSNDCASVFTMAISTMVFNTHITSGRLFQVDPQEFNHPNKELPPTLLGEKMGSVYSTYN</sequence>
<keyword evidence="2" id="KW-1185">Reference proteome</keyword>
<comment type="caution">
    <text evidence="1">The sequence shown here is derived from an EMBL/GenBank/DDBJ whole genome shotgun (WGS) entry which is preliminary data.</text>
</comment>
<evidence type="ECO:0000313" key="1">
    <source>
        <dbReference type="EMBL" id="CAG8620413.1"/>
    </source>
</evidence>
<name>A0ABN7UKN1_GIGMA</name>
<organism evidence="1 2">
    <name type="scientific">Gigaspora margarita</name>
    <dbReference type="NCBI Taxonomy" id="4874"/>
    <lineage>
        <taxon>Eukaryota</taxon>
        <taxon>Fungi</taxon>
        <taxon>Fungi incertae sedis</taxon>
        <taxon>Mucoromycota</taxon>
        <taxon>Glomeromycotina</taxon>
        <taxon>Glomeromycetes</taxon>
        <taxon>Diversisporales</taxon>
        <taxon>Gigasporaceae</taxon>
        <taxon>Gigaspora</taxon>
    </lineage>
</organism>